<sequence length="47" mass="4917">MGDESEQEFSGGDTGIVPPRDDAWVVGNEPFVAIDFTGAKTCAQGKS</sequence>
<evidence type="ECO:0000313" key="3">
    <source>
        <dbReference type="Proteomes" id="UP000027093"/>
    </source>
</evidence>
<evidence type="ECO:0000313" key="2">
    <source>
        <dbReference type="EMBL" id="AIC16205.1"/>
    </source>
</evidence>
<keyword evidence="3" id="KW-1185">Reference proteome</keyword>
<evidence type="ECO:0000256" key="1">
    <source>
        <dbReference type="SAM" id="MobiDB-lite"/>
    </source>
</evidence>
<gene>
    <name evidence="2" type="ORF">NVIE_1999</name>
</gene>
<accession>A0A060HLX4</accession>
<dbReference type="HOGENOM" id="CLU_3163261_0_0_2"/>
<dbReference type="Proteomes" id="UP000027093">
    <property type="component" value="Chromosome"/>
</dbReference>
<feature type="region of interest" description="Disordered" evidence="1">
    <location>
        <begin position="1"/>
        <end position="21"/>
    </location>
</feature>
<dbReference type="KEGG" id="nvn:NVIE_1999"/>
<name>A0A060HLX4_9ARCH</name>
<proteinExistence type="predicted"/>
<dbReference type="EMBL" id="CP007536">
    <property type="protein sequence ID" value="AIC16205.1"/>
    <property type="molecule type" value="Genomic_DNA"/>
</dbReference>
<organism evidence="2 3">
    <name type="scientific">Nitrososphaera viennensis EN76</name>
    <dbReference type="NCBI Taxonomy" id="926571"/>
    <lineage>
        <taxon>Archaea</taxon>
        <taxon>Nitrososphaerota</taxon>
        <taxon>Nitrososphaeria</taxon>
        <taxon>Nitrososphaerales</taxon>
        <taxon>Nitrososphaeraceae</taxon>
        <taxon>Nitrososphaera</taxon>
    </lineage>
</organism>
<dbReference type="AlphaFoldDB" id="A0A060HLX4"/>
<protein>
    <submittedName>
        <fullName evidence="2">Uncharacterized protein</fullName>
    </submittedName>
</protein>
<reference evidence="2 3" key="1">
    <citation type="journal article" date="2014" name="Int. J. Syst. Evol. Microbiol.">
        <title>Nitrososphaera viennensis gen. nov., sp. nov., an aerobic and mesophilic, ammonia-oxidizing archaeon from soil and a member of the archaeal phylum Thaumarchaeota.</title>
        <authorList>
            <person name="Stieglmeier M."/>
            <person name="Klingl A."/>
            <person name="Alves R.J."/>
            <person name="Rittmann S.K."/>
            <person name="Melcher M."/>
            <person name="Leisch N."/>
            <person name="Schleper C."/>
        </authorList>
    </citation>
    <scope>NUCLEOTIDE SEQUENCE [LARGE SCALE GENOMIC DNA]</scope>
    <source>
        <strain evidence="2">EN76</strain>
    </source>
</reference>